<protein>
    <submittedName>
        <fullName evidence="1">Uncharacterized protein</fullName>
    </submittedName>
</protein>
<dbReference type="EMBL" id="FQZG01000007">
    <property type="protein sequence ID" value="SHI49402.1"/>
    <property type="molecule type" value="Genomic_DNA"/>
</dbReference>
<name>A0A1M6BL09_9ACTN</name>
<reference evidence="2" key="1">
    <citation type="submission" date="2016-11" db="EMBL/GenBank/DDBJ databases">
        <authorList>
            <person name="Varghese N."/>
            <person name="Submissions S."/>
        </authorList>
    </citation>
    <scope>NUCLEOTIDE SEQUENCE [LARGE SCALE GENOMIC DNA]</scope>
    <source>
        <strain evidence="2">DSM 12906</strain>
    </source>
</reference>
<evidence type="ECO:0000313" key="1">
    <source>
        <dbReference type="EMBL" id="SHI49402.1"/>
    </source>
</evidence>
<proteinExistence type="predicted"/>
<evidence type="ECO:0000313" key="2">
    <source>
        <dbReference type="Proteomes" id="UP000184512"/>
    </source>
</evidence>
<sequence>MNHRFHYPGGMSQDVEDVPLLVAEDLPPGWVMPDPPVVASSAESVAIDAALKYDKRRYPTPGPDGELAGYNDGRDGRWFLIQHVQSYTRVLLRLQRQYLMHQEPMGEVRITGIIYLPEQAGDPVASPMLRNLPTSRIEAAINRRQFTVTGATRFEGGTLTMPSGRIMRAEDVMKPLGNPKRTPDFYEVVALQHTRLVDDGEVNPTAKMAEISRVPLSTAQGWVARARRKGLLPPGRRGRAG</sequence>
<organism evidence="1 2">
    <name type="scientific">Tessaracoccus bendigoensis DSM 12906</name>
    <dbReference type="NCBI Taxonomy" id="1123357"/>
    <lineage>
        <taxon>Bacteria</taxon>
        <taxon>Bacillati</taxon>
        <taxon>Actinomycetota</taxon>
        <taxon>Actinomycetes</taxon>
        <taxon>Propionibacteriales</taxon>
        <taxon>Propionibacteriaceae</taxon>
        <taxon>Tessaracoccus</taxon>
    </lineage>
</organism>
<dbReference type="STRING" id="1123357.SAMN02745244_00470"/>
<keyword evidence="2" id="KW-1185">Reference proteome</keyword>
<accession>A0A1M6BL09</accession>
<gene>
    <name evidence="1" type="ORF">SAMN02745244_00470</name>
</gene>
<dbReference type="Proteomes" id="UP000184512">
    <property type="component" value="Unassembled WGS sequence"/>
</dbReference>
<dbReference type="AlphaFoldDB" id="A0A1M6BL09"/>